<dbReference type="OrthoDB" id="7051822at2"/>
<keyword evidence="1" id="KW-0328">Glycosyltransferase</keyword>
<evidence type="ECO:0000313" key="3">
    <source>
        <dbReference type="EMBL" id="OBV37655.1"/>
    </source>
</evidence>
<reference evidence="3 4" key="1">
    <citation type="submission" date="2016-04" db="EMBL/GenBank/DDBJ databases">
        <title>Draft genome sequence of Janthinobacterium psychrotolerans sp. nov., isolated from freshwater sediments in Denmark.</title>
        <authorList>
            <person name="Gong X."/>
            <person name="Skrivergaard S."/>
            <person name="Korsgaard B.S."/>
            <person name="Schreiber L."/>
            <person name="Marshall I.P."/>
            <person name="Finster K."/>
            <person name="Schramm A."/>
        </authorList>
    </citation>
    <scope>NUCLEOTIDE SEQUENCE [LARGE SCALE GENOMIC DNA]</scope>
    <source>
        <strain evidence="3 4">S3-2</strain>
    </source>
</reference>
<dbReference type="Gene3D" id="3.40.50.2000">
    <property type="entry name" value="Glycogen Phosphorylase B"/>
    <property type="match status" value="1"/>
</dbReference>
<dbReference type="Proteomes" id="UP000092713">
    <property type="component" value="Unassembled WGS sequence"/>
</dbReference>
<dbReference type="AlphaFoldDB" id="A0A1A7BYT8"/>
<dbReference type="PANTHER" id="PTHR30160:SF7">
    <property type="entry name" value="ADP-HEPTOSE--LPS HEPTOSYLTRANSFERASE 2"/>
    <property type="match status" value="1"/>
</dbReference>
<protein>
    <submittedName>
        <fullName evidence="3">ADP-heptose:LPS heptosyltransferase</fullName>
    </submittedName>
</protein>
<dbReference type="PANTHER" id="PTHR30160">
    <property type="entry name" value="TETRAACYLDISACCHARIDE 4'-KINASE-RELATED"/>
    <property type="match status" value="1"/>
</dbReference>
<keyword evidence="4" id="KW-1185">Reference proteome</keyword>
<dbReference type="GO" id="GO:0009244">
    <property type="term" value="P:lipopolysaccharide core region biosynthetic process"/>
    <property type="evidence" value="ECO:0007669"/>
    <property type="project" value="TreeGrafter"/>
</dbReference>
<sequence>MTPLIPAALLAKSDKILFVAHLALGDYTYMQNGFRAFAAAYPHLKIHLWIDEVRRTDDAAQWESLRTYSLYDWVEQSGLFAKVYRKTYSPALYQESVREAQAEHYPVVVSLAHIRPQRYAHLARDISPDGLVIGMRKRVTILRPMHYFAYRKLDALLTPYAGQDAGEHHISAVYADWFRQLTGLEIALADRYPYVHLPEEALQQARQQLAAWGFDQRQGPLVLLNPFAKSHKRGWPLERISELIKRMQQQPKWAGACFLINAMPHDLAKVNAAVAAAGLARTHAFSAVDNFFQLPAMLAQCDLIISVETSIMHLANAVHVPVVALMRKKNPEWAPFDSANSTVLTVARRNDWVDAITVEQVLQAIR</sequence>
<gene>
    <name evidence="3" type="ORF">ASR47_1003318</name>
</gene>
<organism evidence="3 4">
    <name type="scientific">Janthinobacterium psychrotolerans</name>
    <dbReference type="NCBI Taxonomy" id="1747903"/>
    <lineage>
        <taxon>Bacteria</taxon>
        <taxon>Pseudomonadati</taxon>
        <taxon>Pseudomonadota</taxon>
        <taxon>Betaproteobacteria</taxon>
        <taxon>Burkholderiales</taxon>
        <taxon>Oxalobacteraceae</taxon>
        <taxon>Janthinobacterium</taxon>
    </lineage>
</organism>
<comment type="caution">
    <text evidence="3">The sequence shown here is derived from an EMBL/GenBank/DDBJ whole genome shotgun (WGS) entry which is preliminary data.</text>
</comment>
<dbReference type="STRING" id="1747903.ASR47_1003318"/>
<name>A0A1A7BYT8_9BURK</name>
<evidence type="ECO:0000256" key="1">
    <source>
        <dbReference type="ARBA" id="ARBA00022676"/>
    </source>
</evidence>
<keyword evidence="2 3" id="KW-0808">Transferase</keyword>
<dbReference type="InterPro" id="IPR002201">
    <property type="entry name" value="Glyco_trans_9"/>
</dbReference>
<evidence type="ECO:0000256" key="2">
    <source>
        <dbReference type="ARBA" id="ARBA00022679"/>
    </source>
</evidence>
<evidence type="ECO:0000313" key="4">
    <source>
        <dbReference type="Proteomes" id="UP000092713"/>
    </source>
</evidence>
<dbReference type="GO" id="GO:0005829">
    <property type="term" value="C:cytosol"/>
    <property type="evidence" value="ECO:0007669"/>
    <property type="project" value="TreeGrafter"/>
</dbReference>
<dbReference type="RefSeq" id="WP_082989086.1">
    <property type="nucleotide sequence ID" value="NZ_LOCQ01000060.1"/>
</dbReference>
<proteinExistence type="predicted"/>
<dbReference type="GO" id="GO:0008713">
    <property type="term" value="F:ADP-heptose-lipopolysaccharide heptosyltransferase activity"/>
    <property type="evidence" value="ECO:0007669"/>
    <property type="project" value="TreeGrafter"/>
</dbReference>
<dbReference type="PATRIC" id="fig|1747903.4.peg.1182"/>
<accession>A0A1A7BYT8</accession>
<dbReference type="Pfam" id="PF01075">
    <property type="entry name" value="Glyco_transf_9"/>
    <property type="match status" value="1"/>
</dbReference>
<dbReference type="SUPFAM" id="SSF53756">
    <property type="entry name" value="UDP-Glycosyltransferase/glycogen phosphorylase"/>
    <property type="match status" value="1"/>
</dbReference>
<dbReference type="EMBL" id="LOCQ01000060">
    <property type="protein sequence ID" value="OBV37655.1"/>
    <property type="molecule type" value="Genomic_DNA"/>
</dbReference>
<dbReference type="InterPro" id="IPR051199">
    <property type="entry name" value="LPS_LOS_Heptosyltrfase"/>
</dbReference>